<dbReference type="Proteomes" id="UP000718012">
    <property type="component" value="Unassembled WGS sequence"/>
</dbReference>
<name>A0A921FE25_9BACT</name>
<sequence>MIGLFLGVGLISSCQSEIDEAKGYGYLQLSSVDVNKSVTTRADITSSEAIAVDILNASNAVVKHADDWKTLDDVLLPVATYTIKAYSADKNMETQGFDALPYYEGQSSVAIEANKAKTVEITCKLAQTMVSVSCSESFKSTFSDYTCYIEGADALSIPFVKDETRTAYVKAGQSLTVKVDFGNGKTFSQEIVSKSEAAYHYKVTLDITDSNAGIDISVDQTIHQYDVTVKVPTKQESADMVTSDIRNDASKVWGQFAYLSGACNLEEITSPVQFRYKKKADSEWTTVEAVQEEGTKNYSAKVAPLDFGTQYEYYILCGDKAGETCTFTTESYVEIPNLNFDTWSQNGKNWYPNADASNSYWATGNEGVTTLGNSNSVPVEGSDARNGKAGKLETVTVALVGYAAGNLLIGNYSTNLNNMAASVQFGRSYNGARPVKLSGYYKYTPGTSMNKNGKIPSDRTLTVDECDIYIKLWSGDAVIAESHFVTNQTVSDYTHFELPIEYTDMTKRPDKITIVATSSRYGGEFEGSGMLNTKVVGQVAAGSTLWVDDFELSYY</sequence>
<dbReference type="Pfam" id="PF14900">
    <property type="entry name" value="DUF4493"/>
    <property type="match status" value="1"/>
</dbReference>
<dbReference type="InterPro" id="IPR038653">
    <property type="entry name" value="Put_CMD_sf"/>
</dbReference>
<evidence type="ECO:0000313" key="3">
    <source>
        <dbReference type="Proteomes" id="UP000718012"/>
    </source>
</evidence>
<evidence type="ECO:0000313" key="2">
    <source>
        <dbReference type="EMBL" id="HJF08373.1"/>
    </source>
</evidence>
<dbReference type="EMBL" id="DYXD01000209">
    <property type="protein sequence ID" value="HJF08373.1"/>
    <property type="molecule type" value="Genomic_DNA"/>
</dbReference>
<dbReference type="Gene3D" id="2.60.120.890">
    <property type="entry name" value="BT2081, beta-jelly-roll domain"/>
    <property type="match status" value="1"/>
</dbReference>
<dbReference type="InterPro" id="IPR025112">
    <property type="entry name" value="PCMD"/>
</dbReference>
<organism evidence="2 3">
    <name type="scientific">Phocaeicola coprocola</name>
    <dbReference type="NCBI Taxonomy" id="310298"/>
    <lineage>
        <taxon>Bacteria</taxon>
        <taxon>Pseudomonadati</taxon>
        <taxon>Bacteroidota</taxon>
        <taxon>Bacteroidia</taxon>
        <taxon>Bacteroidales</taxon>
        <taxon>Bacteroidaceae</taxon>
        <taxon>Phocaeicola</taxon>
    </lineage>
</organism>
<dbReference type="AlphaFoldDB" id="A0A921FE25"/>
<accession>A0A921FE25</accession>
<proteinExistence type="predicted"/>
<protein>
    <submittedName>
        <fullName evidence="2">DUF4493 domain-containing protein</fullName>
    </submittedName>
</protein>
<reference evidence="2" key="1">
    <citation type="journal article" date="2021" name="PeerJ">
        <title>Extensive microbial diversity within the chicken gut microbiome revealed by metagenomics and culture.</title>
        <authorList>
            <person name="Gilroy R."/>
            <person name="Ravi A."/>
            <person name="Getino M."/>
            <person name="Pursley I."/>
            <person name="Horton D.L."/>
            <person name="Alikhan N.F."/>
            <person name="Baker D."/>
            <person name="Gharbi K."/>
            <person name="Hall N."/>
            <person name="Watson M."/>
            <person name="Adriaenssens E.M."/>
            <person name="Foster-Nyarko E."/>
            <person name="Jarju S."/>
            <person name="Secka A."/>
            <person name="Antonio M."/>
            <person name="Oren A."/>
            <person name="Chaudhuri R.R."/>
            <person name="La Ragione R."/>
            <person name="Hildebrand F."/>
            <person name="Pallen M.J."/>
        </authorList>
    </citation>
    <scope>NUCLEOTIDE SEQUENCE</scope>
    <source>
        <strain evidence="2">CHK165-8395</strain>
    </source>
</reference>
<comment type="caution">
    <text evidence="2">The sequence shown here is derived from an EMBL/GenBank/DDBJ whole genome shotgun (WGS) entry which is preliminary data.</text>
</comment>
<evidence type="ECO:0000259" key="1">
    <source>
        <dbReference type="Pfam" id="PF13201"/>
    </source>
</evidence>
<feature type="domain" description="Putative carbohydrate metabolism" evidence="1">
    <location>
        <begin position="339"/>
        <end position="552"/>
    </location>
</feature>
<dbReference type="Pfam" id="PF13201">
    <property type="entry name" value="PCMD"/>
    <property type="match status" value="1"/>
</dbReference>
<gene>
    <name evidence="2" type="ORF">K8U81_09325</name>
</gene>
<dbReference type="InterPro" id="IPR027840">
    <property type="entry name" value="DUF4493"/>
</dbReference>
<reference evidence="2" key="2">
    <citation type="submission" date="2021-09" db="EMBL/GenBank/DDBJ databases">
        <authorList>
            <person name="Gilroy R."/>
        </authorList>
    </citation>
    <scope>NUCLEOTIDE SEQUENCE</scope>
    <source>
        <strain evidence="2">CHK165-8395</strain>
    </source>
</reference>